<keyword evidence="9 11" id="KW-0482">Metalloprotease</keyword>
<evidence type="ECO:0000256" key="8">
    <source>
        <dbReference type="ARBA" id="ARBA00022989"/>
    </source>
</evidence>
<evidence type="ECO:0000256" key="7">
    <source>
        <dbReference type="ARBA" id="ARBA00022833"/>
    </source>
</evidence>
<dbReference type="RefSeq" id="WP_254418653.1">
    <property type="nucleotide sequence ID" value="NZ_BAAAJB010000092.1"/>
</dbReference>
<dbReference type="Proteomes" id="UP001055940">
    <property type="component" value="Chromosome"/>
</dbReference>
<dbReference type="PANTHER" id="PTHR43221">
    <property type="entry name" value="PROTEASE HTPX"/>
    <property type="match status" value="1"/>
</dbReference>
<evidence type="ECO:0000313" key="15">
    <source>
        <dbReference type="EMBL" id="USY19425.1"/>
    </source>
</evidence>
<comment type="subcellular location">
    <subcellularLocation>
        <location evidence="1">Cell membrane</location>
        <topology evidence="1">Multi-pass membrane protein</topology>
    </subcellularLocation>
</comment>
<dbReference type="InterPro" id="IPR050083">
    <property type="entry name" value="HtpX_protease"/>
</dbReference>
<keyword evidence="2" id="KW-1003">Cell membrane</keyword>
<evidence type="ECO:0000256" key="4">
    <source>
        <dbReference type="ARBA" id="ARBA00022692"/>
    </source>
</evidence>
<proteinExistence type="inferred from homology"/>
<organism evidence="15 16">
    <name type="scientific">Nocardiopsis exhalans</name>
    <dbReference type="NCBI Taxonomy" id="163604"/>
    <lineage>
        <taxon>Bacteria</taxon>
        <taxon>Bacillati</taxon>
        <taxon>Actinomycetota</taxon>
        <taxon>Actinomycetes</taxon>
        <taxon>Streptosporangiales</taxon>
        <taxon>Nocardiopsidaceae</taxon>
        <taxon>Nocardiopsis</taxon>
    </lineage>
</organism>
<keyword evidence="6 11" id="KW-0378">Hydrolase</keyword>
<feature type="domain" description="Peptidase M48" evidence="14">
    <location>
        <begin position="262"/>
        <end position="342"/>
    </location>
</feature>
<evidence type="ECO:0000256" key="6">
    <source>
        <dbReference type="ARBA" id="ARBA00022801"/>
    </source>
</evidence>
<evidence type="ECO:0000256" key="9">
    <source>
        <dbReference type="ARBA" id="ARBA00023049"/>
    </source>
</evidence>
<reference evidence="15" key="1">
    <citation type="submission" date="2022-06" db="EMBL/GenBank/DDBJ databases">
        <authorList>
            <person name="Ping M."/>
        </authorList>
    </citation>
    <scope>NUCLEOTIDE SEQUENCE</scope>
    <source>
        <strain evidence="15">JCM11759T</strain>
    </source>
</reference>
<feature type="transmembrane region" description="Helical" evidence="13">
    <location>
        <begin position="12"/>
        <end position="34"/>
    </location>
</feature>
<feature type="domain" description="Peptidase M48" evidence="14">
    <location>
        <begin position="78"/>
        <end position="165"/>
    </location>
</feature>
<protein>
    <submittedName>
        <fullName evidence="15">M48 family metalloprotease</fullName>
        <ecNumber evidence="15">3.4.24.-</ecNumber>
    </submittedName>
</protein>
<comment type="similarity">
    <text evidence="11">Belongs to the peptidase M48 family.</text>
</comment>
<dbReference type="PANTHER" id="PTHR43221:SF1">
    <property type="entry name" value="PROTEASE HTPX"/>
    <property type="match status" value="1"/>
</dbReference>
<dbReference type="InterPro" id="IPR001915">
    <property type="entry name" value="Peptidase_M48"/>
</dbReference>
<keyword evidence="5" id="KW-0479">Metal-binding</keyword>
<keyword evidence="10 13" id="KW-0472">Membrane</keyword>
<keyword evidence="4 13" id="KW-0812">Transmembrane</keyword>
<dbReference type="Gene3D" id="3.30.2010.10">
    <property type="entry name" value="Metalloproteases ('zincins'), catalytic domain"/>
    <property type="match status" value="1"/>
</dbReference>
<evidence type="ECO:0000313" key="16">
    <source>
        <dbReference type="Proteomes" id="UP001055940"/>
    </source>
</evidence>
<keyword evidence="8 13" id="KW-1133">Transmembrane helix</keyword>
<keyword evidence="7 11" id="KW-0862">Zinc</keyword>
<feature type="transmembrane region" description="Helical" evidence="13">
    <location>
        <begin position="155"/>
        <end position="177"/>
    </location>
</feature>
<keyword evidence="3 11" id="KW-0645">Protease</keyword>
<comment type="cofactor">
    <cofactor evidence="11">
        <name>Zn(2+)</name>
        <dbReference type="ChEBI" id="CHEBI:29105"/>
    </cofactor>
    <text evidence="11">Binds 1 zinc ion per subunit.</text>
</comment>
<evidence type="ECO:0000256" key="12">
    <source>
        <dbReference type="SAM" id="MobiDB-lite"/>
    </source>
</evidence>
<gene>
    <name evidence="15" type="ORF">NE857_29955</name>
</gene>
<dbReference type="Pfam" id="PF01435">
    <property type="entry name" value="Peptidase_M48"/>
    <property type="match status" value="2"/>
</dbReference>
<evidence type="ECO:0000256" key="13">
    <source>
        <dbReference type="SAM" id="Phobius"/>
    </source>
</evidence>
<feature type="compositionally biased region" description="Basic and acidic residues" evidence="12">
    <location>
        <begin position="337"/>
        <end position="353"/>
    </location>
</feature>
<sequence length="359" mass="40192">MPAFLAAHAAMFRAWAIVIAISLVYVVLGGVAAHYLELSWWWGLVPAAVMLVFGEIIVLAVGDHPLGGRECVELTRDTDPRLHEVLDRLCALSGQPRPELRLLDLDSANAFTHVDREGRAEIYLSADLVTELDTPELEAVLAHEMAHIAHRDERMLNFVLGMTRWPLYLPMAIIPFMCWFDDKFVEIADRYGRVLEPLIAEDDREPRWEDEPRNRDELLHRVRTQPVLWALKSVRMVVIVVSSLILLPLLLAGAVLVILGLPGAFLFNQQRELAADRAAAQLTGAPSTLAAALDRLQSHHDRIPAKDLRAKSVSALAIIPIDGKGGGWFSTHPPLSRRMDRLGDQARNLDRQRSRPARQ</sequence>
<evidence type="ECO:0000256" key="1">
    <source>
        <dbReference type="ARBA" id="ARBA00004651"/>
    </source>
</evidence>
<evidence type="ECO:0000259" key="14">
    <source>
        <dbReference type="Pfam" id="PF01435"/>
    </source>
</evidence>
<evidence type="ECO:0000256" key="3">
    <source>
        <dbReference type="ARBA" id="ARBA00022670"/>
    </source>
</evidence>
<feature type="region of interest" description="Disordered" evidence="12">
    <location>
        <begin position="330"/>
        <end position="359"/>
    </location>
</feature>
<evidence type="ECO:0000256" key="11">
    <source>
        <dbReference type="RuleBase" id="RU003983"/>
    </source>
</evidence>
<accession>A0ABY5D637</accession>
<evidence type="ECO:0000256" key="2">
    <source>
        <dbReference type="ARBA" id="ARBA00022475"/>
    </source>
</evidence>
<evidence type="ECO:0000256" key="10">
    <source>
        <dbReference type="ARBA" id="ARBA00023136"/>
    </source>
</evidence>
<keyword evidence="16" id="KW-1185">Reference proteome</keyword>
<evidence type="ECO:0000256" key="5">
    <source>
        <dbReference type="ARBA" id="ARBA00022723"/>
    </source>
</evidence>
<feature type="transmembrane region" description="Helical" evidence="13">
    <location>
        <begin position="40"/>
        <end position="61"/>
    </location>
</feature>
<dbReference type="GO" id="GO:0008237">
    <property type="term" value="F:metallopeptidase activity"/>
    <property type="evidence" value="ECO:0007669"/>
    <property type="project" value="UniProtKB-KW"/>
</dbReference>
<feature type="transmembrane region" description="Helical" evidence="13">
    <location>
        <begin position="236"/>
        <end position="267"/>
    </location>
</feature>
<dbReference type="EC" id="3.4.24.-" evidence="15"/>
<dbReference type="EMBL" id="CP099837">
    <property type="protein sequence ID" value="USY19425.1"/>
    <property type="molecule type" value="Genomic_DNA"/>
</dbReference>
<name>A0ABY5D637_9ACTN</name>